<feature type="non-terminal residue" evidence="1">
    <location>
        <position position="1"/>
    </location>
</feature>
<sequence length="120" mass="12806">IIGTNSVETTSAKVLAFAIVLSWSSIVDNKLSILQNPVTVATNDMSAFPDVSVSGIDKKRDPNGNAYQAGDKDGFILFQHDIIADNAQTGLVSYITVQYTKGTYAVDATGRVTQVTTGYE</sequence>
<accession>X1PQ28</accession>
<name>X1PQ28_9ZZZZ</name>
<evidence type="ECO:0000313" key="1">
    <source>
        <dbReference type="EMBL" id="GAI41180.1"/>
    </source>
</evidence>
<gene>
    <name evidence="1" type="ORF">S06H3_52045</name>
</gene>
<reference evidence="1" key="1">
    <citation type="journal article" date="2014" name="Front. Microbiol.">
        <title>High frequency of phylogenetically diverse reductive dehalogenase-homologous genes in deep subseafloor sedimentary metagenomes.</title>
        <authorList>
            <person name="Kawai M."/>
            <person name="Futagami T."/>
            <person name="Toyoda A."/>
            <person name="Takaki Y."/>
            <person name="Nishi S."/>
            <person name="Hori S."/>
            <person name="Arai W."/>
            <person name="Tsubouchi T."/>
            <person name="Morono Y."/>
            <person name="Uchiyama I."/>
            <person name="Ito T."/>
            <person name="Fujiyama A."/>
            <person name="Inagaki F."/>
            <person name="Takami H."/>
        </authorList>
    </citation>
    <scope>NUCLEOTIDE SEQUENCE</scope>
    <source>
        <strain evidence="1">Expedition CK06-06</strain>
    </source>
</reference>
<comment type="caution">
    <text evidence="1">The sequence shown here is derived from an EMBL/GenBank/DDBJ whole genome shotgun (WGS) entry which is preliminary data.</text>
</comment>
<protein>
    <submittedName>
        <fullName evidence="1">Uncharacterized protein</fullName>
    </submittedName>
</protein>
<proteinExistence type="predicted"/>
<dbReference type="AlphaFoldDB" id="X1PQ28"/>
<organism evidence="1">
    <name type="scientific">marine sediment metagenome</name>
    <dbReference type="NCBI Taxonomy" id="412755"/>
    <lineage>
        <taxon>unclassified sequences</taxon>
        <taxon>metagenomes</taxon>
        <taxon>ecological metagenomes</taxon>
    </lineage>
</organism>
<dbReference type="EMBL" id="BARV01033069">
    <property type="protein sequence ID" value="GAI41180.1"/>
    <property type="molecule type" value="Genomic_DNA"/>
</dbReference>